<dbReference type="NCBIfam" id="TIGR00847">
    <property type="entry name" value="ccoS"/>
    <property type="match status" value="1"/>
</dbReference>
<proteinExistence type="predicted"/>
<dbReference type="InterPro" id="IPR004714">
    <property type="entry name" value="Cyt_oxidase_maturation_cbb3"/>
</dbReference>
<keyword evidence="4" id="KW-1185">Reference proteome</keyword>
<feature type="compositionally biased region" description="Pro residues" evidence="1">
    <location>
        <begin position="53"/>
        <end position="70"/>
    </location>
</feature>
<dbReference type="RefSeq" id="WP_133769005.1">
    <property type="nucleotide sequence ID" value="NZ_SNZR01000011.1"/>
</dbReference>
<evidence type="ECO:0000313" key="4">
    <source>
        <dbReference type="Proteomes" id="UP000295122"/>
    </source>
</evidence>
<feature type="region of interest" description="Disordered" evidence="1">
    <location>
        <begin position="44"/>
        <end position="70"/>
    </location>
</feature>
<name>A0A4V3DYV2_9HYPH</name>
<comment type="caution">
    <text evidence="3">The sequence shown here is derived from an EMBL/GenBank/DDBJ whole genome shotgun (WGS) entry which is preliminary data.</text>
</comment>
<sequence length="70" mass="7431">MDDFLFLVPIALALGLAGLLAFMWSLRSGQYDDLDGAAERILFEDDRDSPSSAPSPSPSPSPAPSRGPKP</sequence>
<dbReference type="PANTHER" id="PTHR41532">
    <property type="entry name" value="FIXS PROTEIN"/>
    <property type="match status" value="1"/>
</dbReference>
<evidence type="ECO:0000313" key="3">
    <source>
        <dbReference type="EMBL" id="TDR94069.1"/>
    </source>
</evidence>
<gene>
    <name evidence="3" type="ORF">EV668_1341</name>
</gene>
<protein>
    <submittedName>
        <fullName evidence="3">Cbb3-type cytochrome oxidase maturation protein</fullName>
    </submittedName>
</protein>
<keyword evidence="2" id="KW-0472">Membrane</keyword>
<dbReference type="EMBL" id="SNZR01000011">
    <property type="protein sequence ID" value="TDR94069.1"/>
    <property type="molecule type" value="Genomic_DNA"/>
</dbReference>
<evidence type="ECO:0000256" key="1">
    <source>
        <dbReference type="SAM" id="MobiDB-lite"/>
    </source>
</evidence>
<keyword evidence="2" id="KW-0812">Transmembrane</keyword>
<dbReference type="Proteomes" id="UP000295122">
    <property type="component" value="Unassembled WGS sequence"/>
</dbReference>
<dbReference type="AlphaFoldDB" id="A0A4V3DYV2"/>
<dbReference type="PANTHER" id="PTHR41532:SF1">
    <property type="entry name" value="FIXS PROTEIN"/>
    <property type="match status" value="1"/>
</dbReference>
<dbReference type="Pfam" id="PF03597">
    <property type="entry name" value="FixS"/>
    <property type="match status" value="1"/>
</dbReference>
<organism evidence="3 4">
    <name type="scientific">Enterovirga rhinocerotis</name>
    <dbReference type="NCBI Taxonomy" id="1339210"/>
    <lineage>
        <taxon>Bacteria</taxon>
        <taxon>Pseudomonadati</taxon>
        <taxon>Pseudomonadota</taxon>
        <taxon>Alphaproteobacteria</taxon>
        <taxon>Hyphomicrobiales</taxon>
        <taxon>Methylobacteriaceae</taxon>
        <taxon>Enterovirga</taxon>
    </lineage>
</organism>
<accession>A0A4V3DYV2</accession>
<evidence type="ECO:0000256" key="2">
    <source>
        <dbReference type="SAM" id="Phobius"/>
    </source>
</evidence>
<feature type="transmembrane region" description="Helical" evidence="2">
    <location>
        <begin position="6"/>
        <end position="26"/>
    </location>
</feature>
<keyword evidence="2" id="KW-1133">Transmembrane helix</keyword>
<reference evidence="3 4" key="1">
    <citation type="submission" date="2019-03" db="EMBL/GenBank/DDBJ databases">
        <title>Genomic Encyclopedia of Type Strains, Phase IV (KMG-IV): sequencing the most valuable type-strain genomes for metagenomic binning, comparative biology and taxonomic classification.</title>
        <authorList>
            <person name="Goeker M."/>
        </authorList>
    </citation>
    <scope>NUCLEOTIDE SEQUENCE [LARGE SCALE GENOMIC DNA]</scope>
    <source>
        <strain evidence="3 4">DSM 25903</strain>
    </source>
</reference>